<comment type="subcellular location">
    <subcellularLocation>
        <location evidence="1">Cell membrane</location>
        <topology evidence="1">Multi-pass membrane protein</topology>
    </subcellularLocation>
</comment>
<dbReference type="Gene3D" id="1.20.120.1200">
    <property type="entry name" value="NADH-ubiquinone/plastoquinone oxidoreductase chain 6, subunit NuoJ"/>
    <property type="match status" value="1"/>
</dbReference>
<dbReference type="Pfam" id="PF20501">
    <property type="entry name" value="MbhE"/>
    <property type="match status" value="1"/>
</dbReference>
<dbReference type="EMBL" id="CP104003">
    <property type="protein sequence ID" value="UWM54983.1"/>
    <property type="molecule type" value="Genomic_DNA"/>
</dbReference>
<feature type="transmembrane region" description="Helical" evidence="7">
    <location>
        <begin position="98"/>
        <end position="119"/>
    </location>
</feature>
<dbReference type="PANTHER" id="PTHR43373:SF1">
    <property type="entry name" value="NA(+)_H(+) ANTIPORTER SUBUNIT A"/>
    <property type="match status" value="1"/>
</dbReference>
<evidence type="ECO:0000256" key="7">
    <source>
        <dbReference type="SAM" id="Phobius"/>
    </source>
</evidence>
<feature type="transmembrane region" description="Helical" evidence="7">
    <location>
        <begin position="6"/>
        <end position="23"/>
    </location>
</feature>
<dbReference type="InterPro" id="IPR042106">
    <property type="entry name" value="Nuo/plastoQ_OxRdtase_6_NuoJ"/>
</dbReference>
<evidence type="ECO:0000259" key="9">
    <source>
        <dbReference type="Pfam" id="PF20501"/>
    </source>
</evidence>
<gene>
    <name evidence="10" type="ORF">N0B31_01585</name>
</gene>
<evidence type="ECO:0000256" key="4">
    <source>
        <dbReference type="ARBA" id="ARBA00022692"/>
    </source>
</evidence>
<dbReference type="InterPro" id="IPR046806">
    <property type="entry name" value="MrpA_C/MbhE"/>
</dbReference>
<organism evidence="10 11">
    <name type="scientific">Salinirubellus salinus</name>
    <dbReference type="NCBI Taxonomy" id="1364945"/>
    <lineage>
        <taxon>Archaea</taxon>
        <taxon>Methanobacteriati</taxon>
        <taxon>Methanobacteriota</taxon>
        <taxon>Stenosarchaea group</taxon>
        <taxon>Halobacteria</taxon>
        <taxon>Halobacteriales</taxon>
        <taxon>Natronomonadaceae</taxon>
        <taxon>Salinirubellus</taxon>
    </lineage>
</organism>
<evidence type="ECO:0000256" key="5">
    <source>
        <dbReference type="ARBA" id="ARBA00022989"/>
    </source>
</evidence>
<accession>A0A9E7R590</accession>
<dbReference type="InterPro" id="IPR050616">
    <property type="entry name" value="CPA3_Na-H_Antiporter_A"/>
</dbReference>
<reference evidence="10" key="1">
    <citation type="submission" date="2022-09" db="EMBL/GenBank/DDBJ databases">
        <title>Diverse halophilic archaea isolated from saline environments.</title>
        <authorList>
            <person name="Cui H.-L."/>
        </authorList>
    </citation>
    <scope>NUCLEOTIDE SEQUENCE</scope>
    <source>
        <strain evidence="10">ZS-35-S2</strain>
    </source>
</reference>
<name>A0A9E7R590_9EURY</name>
<evidence type="ECO:0000313" key="10">
    <source>
        <dbReference type="EMBL" id="UWM54983.1"/>
    </source>
</evidence>
<dbReference type="GO" id="GO:0005886">
    <property type="term" value="C:plasma membrane"/>
    <property type="evidence" value="ECO:0007669"/>
    <property type="project" value="UniProtKB-SubCell"/>
</dbReference>
<protein>
    <submittedName>
        <fullName evidence="10">DUF4040 domain-containing protein</fullName>
    </submittedName>
</protein>
<dbReference type="PANTHER" id="PTHR43373">
    <property type="entry name" value="NA(+)/H(+) ANTIPORTER SUBUNIT"/>
    <property type="match status" value="1"/>
</dbReference>
<feature type="transmembrane region" description="Helical" evidence="7">
    <location>
        <begin position="160"/>
        <end position="178"/>
    </location>
</feature>
<dbReference type="KEGG" id="ssai:N0B31_01585"/>
<feature type="transmembrane region" description="Helical" evidence="7">
    <location>
        <begin position="57"/>
        <end position="77"/>
    </location>
</feature>
<dbReference type="AlphaFoldDB" id="A0A9E7R590"/>
<keyword evidence="3" id="KW-1003">Cell membrane</keyword>
<evidence type="ECO:0000256" key="1">
    <source>
        <dbReference type="ARBA" id="ARBA00004651"/>
    </source>
</evidence>
<dbReference type="GeneID" id="74941073"/>
<evidence type="ECO:0000259" key="8">
    <source>
        <dbReference type="Pfam" id="PF13244"/>
    </source>
</evidence>
<dbReference type="RefSeq" id="WP_260594035.1">
    <property type="nucleotide sequence ID" value="NZ_CP104003.1"/>
</dbReference>
<keyword evidence="5 7" id="KW-1133">Transmembrane helix</keyword>
<dbReference type="InterPro" id="IPR025383">
    <property type="entry name" value="MrpA_C/MbhD"/>
</dbReference>
<keyword evidence="11" id="KW-1185">Reference proteome</keyword>
<evidence type="ECO:0000313" key="11">
    <source>
        <dbReference type="Proteomes" id="UP001057580"/>
    </source>
</evidence>
<evidence type="ECO:0000256" key="6">
    <source>
        <dbReference type="ARBA" id="ARBA00023136"/>
    </source>
</evidence>
<evidence type="ECO:0000256" key="3">
    <source>
        <dbReference type="ARBA" id="ARBA00022475"/>
    </source>
</evidence>
<keyword evidence="2" id="KW-0813">Transport</keyword>
<dbReference type="Pfam" id="PF13244">
    <property type="entry name" value="MbhD"/>
    <property type="match status" value="1"/>
</dbReference>
<evidence type="ECO:0000256" key="2">
    <source>
        <dbReference type="ARBA" id="ARBA00022448"/>
    </source>
</evidence>
<sequence length="183" mass="18645">MSLPFEALLATTLLGFVLVVAVLTALVRDVLTAVVVFAAYSLGLAGLWVLFRAPDVGLTEAAVGAGVTTALFLLAISRTVRPAEAGGFVDLRSVRPRSVLVAGVVTVALLATVPALPAVGAADTPAFGPVADYYLTDSAERGVDNAVTAVLVVYRGFDTFGEVAVVFAAAVAALAVLGREVET</sequence>
<feature type="domain" description="MrpA C-terminal/MbhE" evidence="9">
    <location>
        <begin position="124"/>
        <end position="179"/>
    </location>
</feature>
<keyword evidence="6 7" id="KW-0472">Membrane</keyword>
<keyword evidence="4 7" id="KW-0812">Transmembrane</keyword>
<dbReference type="NCBIfam" id="NF009159">
    <property type="entry name" value="PRK12504.1"/>
    <property type="match status" value="1"/>
</dbReference>
<feature type="transmembrane region" description="Helical" evidence="7">
    <location>
        <begin position="30"/>
        <end position="51"/>
    </location>
</feature>
<proteinExistence type="predicted"/>
<feature type="domain" description="MrpA C-terminal/MbhD" evidence="8">
    <location>
        <begin position="16"/>
        <end position="79"/>
    </location>
</feature>
<dbReference type="Proteomes" id="UP001057580">
    <property type="component" value="Chromosome"/>
</dbReference>